<protein>
    <submittedName>
        <fullName evidence="1">Uncharacterized protein</fullName>
    </submittedName>
</protein>
<reference evidence="1 2" key="1">
    <citation type="journal article" date="2016" name="Nat. Commun.">
        <title>Thousands of microbial genomes shed light on interconnected biogeochemical processes in an aquifer system.</title>
        <authorList>
            <person name="Anantharaman K."/>
            <person name="Brown C.T."/>
            <person name="Hug L.A."/>
            <person name="Sharon I."/>
            <person name="Castelle C.J."/>
            <person name="Probst A.J."/>
            <person name="Thomas B.C."/>
            <person name="Singh A."/>
            <person name="Wilkins M.J."/>
            <person name="Karaoz U."/>
            <person name="Brodie E.L."/>
            <person name="Williams K.H."/>
            <person name="Hubbard S.S."/>
            <person name="Banfield J.F."/>
        </authorList>
    </citation>
    <scope>NUCLEOTIDE SEQUENCE [LARGE SCALE GENOMIC DNA]</scope>
</reference>
<evidence type="ECO:0000313" key="1">
    <source>
        <dbReference type="EMBL" id="OGG69615.1"/>
    </source>
</evidence>
<gene>
    <name evidence="1" type="ORF">A3C20_03785</name>
</gene>
<dbReference type="EMBL" id="MFLL01000010">
    <property type="protein sequence ID" value="OGG69615.1"/>
    <property type="molecule type" value="Genomic_DNA"/>
</dbReference>
<sequence>MKRLVLAVLAIVFVAVVYLPAQAGAQFLIPGAESALSVSFSPQYPAPDSNVTLTLQSSLYDLDSSSVTWTVNGKEATSGDAATPVNVKTGPLGSKTDVRADITGPNGSASATATIIPSSVDLLWESDSYVPPFYSGRALPSAGSRVRLVALTHFVRPGGGEIPADQIVFTWTKDSEVLGDSSGRGKSSITVDGPTLFGTETIVVEAASLDGSIAGQALIRIPDTEPKLTLYENHPLFGVLYHQALGATTFVPKNEMSFTAVPYFASAVSSGDVGLQYEWRVNQSPITTSPTHGNEITVNAASSTGLMALINLSLTHVSNYFLSAAGSWSVTFNKSGGPAGGDVFHQ</sequence>
<dbReference type="AlphaFoldDB" id="A0A1F6E7C8"/>
<evidence type="ECO:0000313" key="2">
    <source>
        <dbReference type="Proteomes" id="UP000176914"/>
    </source>
</evidence>
<accession>A0A1F6E7C8</accession>
<comment type="caution">
    <text evidence="1">The sequence shown here is derived from an EMBL/GenBank/DDBJ whole genome shotgun (WGS) entry which is preliminary data.</text>
</comment>
<organism evidence="1 2">
    <name type="scientific">Candidatus Kaiserbacteria bacterium RIFCSPHIGHO2_02_FULL_55_25</name>
    <dbReference type="NCBI Taxonomy" id="1798498"/>
    <lineage>
        <taxon>Bacteria</taxon>
        <taxon>Candidatus Kaiseribacteriota</taxon>
    </lineage>
</organism>
<proteinExistence type="predicted"/>
<dbReference type="Proteomes" id="UP000176914">
    <property type="component" value="Unassembled WGS sequence"/>
</dbReference>
<name>A0A1F6E7C8_9BACT</name>